<evidence type="ECO:0000313" key="1">
    <source>
        <dbReference type="EMBL" id="MBO8451790.1"/>
    </source>
</evidence>
<protein>
    <submittedName>
        <fullName evidence="1">Uncharacterized protein</fullName>
    </submittedName>
</protein>
<organism evidence="1 2">
    <name type="scientific">Candidatus Cryptobacteroides intestinavium</name>
    <dbReference type="NCBI Taxonomy" id="2840766"/>
    <lineage>
        <taxon>Bacteria</taxon>
        <taxon>Pseudomonadati</taxon>
        <taxon>Bacteroidota</taxon>
        <taxon>Bacteroidia</taxon>
        <taxon>Bacteroidales</taxon>
        <taxon>Candidatus Cryptobacteroides</taxon>
    </lineage>
</organism>
<accession>A0A9D9ESH4</accession>
<comment type="caution">
    <text evidence="1">The sequence shown here is derived from an EMBL/GenBank/DDBJ whole genome shotgun (WGS) entry which is preliminary data.</text>
</comment>
<sequence length="322" mass="36130">MEEFRTVELSYKEGEQVAIDGLEFGRPYIVRKHKDGFLFVREVKGDRQLKIIDLEEGTYTASISKGRAWNELLSLRDISMTGEEVCLSSIMENKVLRLAYDVTERAFSPDTSMSIEGIQFMRIVPFGDRYVTLSSGSSGTRMNILSETGGPVDTVGSFPTEGISGISNINNAVLQSDISVSPDLRHIVTAFRSIDYIDIYGEDFALQRRLRGPEQMDIELKSEKAGPGGYRFTQEPKFVAYDNVVSDAEGFYAGYYGIEMPRPGARREQGFRTILSFDWAGHPGAAYIFDTPVISFDVDRLSGEMYCLMGTAEPEIRVFRKL</sequence>
<reference evidence="1" key="1">
    <citation type="submission" date="2020-10" db="EMBL/GenBank/DDBJ databases">
        <authorList>
            <person name="Gilroy R."/>
        </authorList>
    </citation>
    <scope>NUCLEOTIDE SEQUENCE</scope>
    <source>
        <strain evidence="1">B1-20833</strain>
    </source>
</reference>
<dbReference type="AlphaFoldDB" id="A0A9D9ESH4"/>
<gene>
    <name evidence="1" type="ORF">IAC06_02750</name>
</gene>
<dbReference type="EMBL" id="JADIMI010000022">
    <property type="protein sequence ID" value="MBO8451790.1"/>
    <property type="molecule type" value="Genomic_DNA"/>
</dbReference>
<proteinExistence type="predicted"/>
<reference evidence="1" key="2">
    <citation type="journal article" date="2021" name="PeerJ">
        <title>Extensive microbial diversity within the chicken gut microbiome revealed by metagenomics and culture.</title>
        <authorList>
            <person name="Gilroy R."/>
            <person name="Ravi A."/>
            <person name="Getino M."/>
            <person name="Pursley I."/>
            <person name="Horton D.L."/>
            <person name="Alikhan N.F."/>
            <person name="Baker D."/>
            <person name="Gharbi K."/>
            <person name="Hall N."/>
            <person name="Watson M."/>
            <person name="Adriaenssens E.M."/>
            <person name="Foster-Nyarko E."/>
            <person name="Jarju S."/>
            <person name="Secka A."/>
            <person name="Antonio M."/>
            <person name="Oren A."/>
            <person name="Chaudhuri R.R."/>
            <person name="La Ragione R."/>
            <person name="Hildebrand F."/>
            <person name="Pallen M.J."/>
        </authorList>
    </citation>
    <scope>NUCLEOTIDE SEQUENCE</scope>
    <source>
        <strain evidence="1">B1-20833</strain>
    </source>
</reference>
<dbReference type="Pfam" id="PF15869">
    <property type="entry name" value="TolB_like"/>
    <property type="match status" value="1"/>
</dbReference>
<name>A0A9D9ESH4_9BACT</name>
<evidence type="ECO:0000313" key="2">
    <source>
        <dbReference type="Proteomes" id="UP000823661"/>
    </source>
</evidence>
<dbReference type="Proteomes" id="UP000823661">
    <property type="component" value="Unassembled WGS sequence"/>
</dbReference>